<organism evidence="1 2">
    <name type="scientific">Naganishia adeliensis</name>
    <dbReference type="NCBI Taxonomy" id="92952"/>
    <lineage>
        <taxon>Eukaryota</taxon>
        <taxon>Fungi</taxon>
        <taxon>Dikarya</taxon>
        <taxon>Basidiomycota</taxon>
        <taxon>Agaricomycotina</taxon>
        <taxon>Tremellomycetes</taxon>
        <taxon>Filobasidiales</taxon>
        <taxon>Filobasidiaceae</taxon>
        <taxon>Naganishia</taxon>
    </lineage>
</organism>
<name>A0ACC2VBH2_9TREE</name>
<reference evidence="1" key="1">
    <citation type="submission" date="2023-04" db="EMBL/GenBank/DDBJ databases">
        <title>Draft Genome sequencing of Naganishia species isolated from polar environments using Oxford Nanopore Technology.</title>
        <authorList>
            <person name="Leo P."/>
            <person name="Venkateswaran K."/>
        </authorList>
    </citation>
    <scope>NUCLEOTIDE SEQUENCE</scope>
    <source>
        <strain evidence="1">MNA-CCFEE 5262</strain>
    </source>
</reference>
<comment type="caution">
    <text evidence="1">The sequence shown here is derived from an EMBL/GenBank/DDBJ whole genome shotgun (WGS) entry which is preliminary data.</text>
</comment>
<keyword evidence="2" id="KW-1185">Reference proteome</keyword>
<evidence type="ECO:0000313" key="1">
    <source>
        <dbReference type="EMBL" id="KAJ9096637.1"/>
    </source>
</evidence>
<proteinExistence type="predicted"/>
<dbReference type="Proteomes" id="UP001230649">
    <property type="component" value="Unassembled WGS sequence"/>
</dbReference>
<gene>
    <name evidence="1" type="ORF">QFC20_006353</name>
</gene>
<accession>A0ACC2VBH2</accession>
<sequence length="383" mass="42152">MSVRRLTALTRPFRVLALESSADDSCAAIVSSDRKVWSNVVVKQHLIHEKFGGIHPIKSQDAHARNIPLAIRTALREAKLGPEEIDAYAFTQGKQAHALTPLLTEPTPPEFPFLNLLVSGGHTLLVLATGETKFKILAKSLDDSIGENRDAFDKTVKLLDIPWLPGLGPGASLEHLASPTTSTDPQISTATENLLQQMPRFKPAVRGQFAFSFAGMKTQVMKETAKHWPNLKMKGMPEYVKRAVARRFQEAAVAQVEEKVKMGLEYLEKGEGKALVGGQRVKAVVASGGVASNQYLRMRLGEMLHERNPEDPIRLVFPPVALCTDNAAMIAWAGIFKLQRQGGVSDPFGPLLRPKWSLEALEERDKREMEEDVPPAEVCVVSV</sequence>
<evidence type="ECO:0000313" key="2">
    <source>
        <dbReference type="Proteomes" id="UP001230649"/>
    </source>
</evidence>
<dbReference type="EMBL" id="JASBWS010000110">
    <property type="protein sequence ID" value="KAJ9096637.1"/>
    <property type="molecule type" value="Genomic_DNA"/>
</dbReference>
<protein>
    <submittedName>
        <fullName evidence="1">Uncharacterized protein</fullName>
    </submittedName>
</protein>